<protein>
    <submittedName>
        <fullName evidence="2">Uncharacterized protein</fullName>
    </submittedName>
</protein>
<keyword evidence="1" id="KW-1133">Transmembrane helix</keyword>
<organism evidence="2">
    <name type="scientific">bioreactor metagenome</name>
    <dbReference type="NCBI Taxonomy" id="1076179"/>
    <lineage>
        <taxon>unclassified sequences</taxon>
        <taxon>metagenomes</taxon>
        <taxon>ecological metagenomes</taxon>
    </lineage>
</organism>
<comment type="caution">
    <text evidence="2">The sequence shown here is derived from an EMBL/GenBank/DDBJ whole genome shotgun (WGS) entry which is preliminary data.</text>
</comment>
<evidence type="ECO:0000313" key="2">
    <source>
        <dbReference type="EMBL" id="MPM34583.1"/>
    </source>
</evidence>
<feature type="transmembrane region" description="Helical" evidence="1">
    <location>
        <begin position="191"/>
        <end position="210"/>
    </location>
</feature>
<dbReference type="AlphaFoldDB" id="A0A644Z786"/>
<keyword evidence="1" id="KW-0812">Transmembrane</keyword>
<reference evidence="2" key="1">
    <citation type="submission" date="2019-08" db="EMBL/GenBank/DDBJ databases">
        <authorList>
            <person name="Kucharzyk K."/>
            <person name="Murdoch R.W."/>
            <person name="Higgins S."/>
            <person name="Loffler F."/>
        </authorList>
    </citation>
    <scope>NUCLEOTIDE SEQUENCE</scope>
</reference>
<proteinExistence type="predicted"/>
<name>A0A644Z786_9ZZZZ</name>
<feature type="transmembrane region" description="Helical" evidence="1">
    <location>
        <begin position="89"/>
        <end position="109"/>
    </location>
</feature>
<keyword evidence="1" id="KW-0472">Membrane</keyword>
<dbReference type="EMBL" id="VSSQ01007018">
    <property type="protein sequence ID" value="MPM34583.1"/>
    <property type="molecule type" value="Genomic_DNA"/>
</dbReference>
<feature type="transmembrane region" description="Helical" evidence="1">
    <location>
        <begin position="158"/>
        <end position="179"/>
    </location>
</feature>
<accession>A0A644Z786</accession>
<sequence length="211" mass="23566">MLFGDPNLKSAADAANAAVRDPSNFHWTFIAILAFVVMIYVDEVHKKNHKAIAAALMLYSVHWLYEIANAVIAHFTGYALWTVSPESTSYILLIGVSWELSMMFAVAGFTSKLLPADKNMKILGINNRVAFAIGSALFFSLVEIFLASTPAFIWVYPWWGAIPVFITVYIPFFLASYLIYDKEPKTQKKWILSLVCLNIVLLAVLVPLGII</sequence>
<evidence type="ECO:0000256" key="1">
    <source>
        <dbReference type="SAM" id="Phobius"/>
    </source>
</evidence>
<feature type="transmembrane region" description="Helical" evidence="1">
    <location>
        <begin position="25"/>
        <end position="42"/>
    </location>
</feature>
<feature type="transmembrane region" description="Helical" evidence="1">
    <location>
        <begin position="129"/>
        <end position="152"/>
    </location>
</feature>
<gene>
    <name evidence="2" type="ORF">SDC9_81169</name>
</gene>